<proteinExistence type="predicted"/>
<name>A0ABW3LR09_9BACI</name>
<reference evidence="2" key="1">
    <citation type="journal article" date="2019" name="Int. J. Syst. Evol. Microbiol.">
        <title>The Global Catalogue of Microorganisms (GCM) 10K type strain sequencing project: providing services to taxonomists for standard genome sequencing and annotation.</title>
        <authorList>
            <consortium name="The Broad Institute Genomics Platform"/>
            <consortium name="The Broad Institute Genome Sequencing Center for Infectious Disease"/>
            <person name="Wu L."/>
            <person name="Ma J."/>
        </authorList>
    </citation>
    <scope>NUCLEOTIDE SEQUENCE [LARGE SCALE GENOMIC DNA]</scope>
    <source>
        <strain evidence="2">CCUG 56754</strain>
    </source>
</reference>
<sequence length="229" mass="25737">MNFLKILLILLVITIALTACNKPSFLCPGEAIEWVDLLMIDGVKYYQSRTNEYIPLDKGDSIGEVTFTMSDNACSDHVMKNGHAAYLPKGTTVHEVEGYPASFMVLANDKVYLVEENKRADTVEELYPIADMVKKISIVSTIDGSELHTFSMSSQTTFLDAWMSLELEDRDKLYDNGSFEGEQMFLEILLKNGISMRVVYRVESNTFHLGAIGNDEIKAILLNEKTNID</sequence>
<evidence type="ECO:0000313" key="2">
    <source>
        <dbReference type="Proteomes" id="UP001597040"/>
    </source>
</evidence>
<keyword evidence="2" id="KW-1185">Reference proteome</keyword>
<organism evidence="1 2">
    <name type="scientific">Virgibacillus byunsanensis</name>
    <dbReference type="NCBI Taxonomy" id="570945"/>
    <lineage>
        <taxon>Bacteria</taxon>
        <taxon>Bacillati</taxon>
        <taxon>Bacillota</taxon>
        <taxon>Bacilli</taxon>
        <taxon>Bacillales</taxon>
        <taxon>Bacillaceae</taxon>
        <taxon>Virgibacillus</taxon>
    </lineage>
</organism>
<dbReference type="PROSITE" id="PS51257">
    <property type="entry name" value="PROKAR_LIPOPROTEIN"/>
    <property type="match status" value="1"/>
</dbReference>
<dbReference type="RefSeq" id="WP_390364694.1">
    <property type="nucleotide sequence ID" value="NZ_JBHTKJ010000073.1"/>
</dbReference>
<accession>A0ABW3LR09</accession>
<dbReference type="Proteomes" id="UP001597040">
    <property type="component" value="Unassembled WGS sequence"/>
</dbReference>
<gene>
    <name evidence="1" type="ORF">ACFQ3N_19330</name>
</gene>
<protein>
    <submittedName>
        <fullName evidence="1">Uncharacterized protein</fullName>
    </submittedName>
</protein>
<comment type="caution">
    <text evidence="1">The sequence shown here is derived from an EMBL/GenBank/DDBJ whole genome shotgun (WGS) entry which is preliminary data.</text>
</comment>
<evidence type="ECO:0000313" key="1">
    <source>
        <dbReference type="EMBL" id="MFD1040533.1"/>
    </source>
</evidence>
<dbReference type="EMBL" id="JBHTKJ010000073">
    <property type="protein sequence ID" value="MFD1040533.1"/>
    <property type="molecule type" value="Genomic_DNA"/>
</dbReference>